<sequence length="104" mass="11780">MEGSNYVSHSIKLRLRYLSMSPCLISKHDSSVAEMDIAWKEQADGVIQLNCDSRYRNVSPYLMSKHDFSIEGKDVCGRSNCDRVIQLSCDSDISQLILTPHIKT</sequence>
<dbReference type="Proteomes" id="UP000499080">
    <property type="component" value="Unassembled WGS sequence"/>
</dbReference>
<dbReference type="EMBL" id="BGPR01043194">
    <property type="protein sequence ID" value="GBO19751.1"/>
    <property type="molecule type" value="Genomic_DNA"/>
</dbReference>
<proteinExistence type="predicted"/>
<gene>
    <name evidence="1" type="ORF">AVEN_90097_1</name>
</gene>
<evidence type="ECO:0000313" key="2">
    <source>
        <dbReference type="Proteomes" id="UP000499080"/>
    </source>
</evidence>
<comment type="caution">
    <text evidence="1">The sequence shown here is derived from an EMBL/GenBank/DDBJ whole genome shotgun (WGS) entry which is preliminary data.</text>
</comment>
<reference evidence="1 2" key="1">
    <citation type="journal article" date="2019" name="Sci. Rep.">
        <title>Orb-weaving spider Araneus ventricosus genome elucidates the spidroin gene catalogue.</title>
        <authorList>
            <person name="Kono N."/>
            <person name="Nakamura H."/>
            <person name="Ohtoshi R."/>
            <person name="Moran D.A.P."/>
            <person name="Shinohara A."/>
            <person name="Yoshida Y."/>
            <person name="Fujiwara M."/>
            <person name="Mori M."/>
            <person name="Tomita M."/>
            <person name="Arakawa K."/>
        </authorList>
    </citation>
    <scope>NUCLEOTIDE SEQUENCE [LARGE SCALE GENOMIC DNA]</scope>
</reference>
<protein>
    <submittedName>
        <fullName evidence="1">Uncharacterized protein</fullName>
    </submittedName>
</protein>
<name>A0A4Y2V5C9_ARAVE</name>
<accession>A0A4Y2V5C9</accession>
<evidence type="ECO:0000313" key="1">
    <source>
        <dbReference type="EMBL" id="GBO19751.1"/>
    </source>
</evidence>
<dbReference type="AlphaFoldDB" id="A0A4Y2V5C9"/>
<organism evidence="1 2">
    <name type="scientific">Araneus ventricosus</name>
    <name type="common">Orbweaver spider</name>
    <name type="synonym">Epeira ventricosa</name>
    <dbReference type="NCBI Taxonomy" id="182803"/>
    <lineage>
        <taxon>Eukaryota</taxon>
        <taxon>Metazoa</taxon>
        <taxon>Ecdysozoa</taxon>
        <taxon>Arthropoda</taxon>
        <taxon>Chelicerata</taxon>
        <taxon>Arachnida</taxon>
        <taxon>Araneae</taxon>
        <taxon>Araneomorphae</taxon>
        <taxon>Entelegynae</taxon>
        <taxon>Araneoidea</taxon>
        <taxon>Araneidae</taxon>
        <taxon>Araneus</taxon>
    </lineage>
</organism>
<keyword evidence="2" id="KW-1185">Reference proteome</keyword>